<dbReference type="EMBL" id="BAAAZE010000005">
    <property type="protein sequence ID" value="GAA4016051.1"/>
    <property type="molecule type" value="Genomic_DNA"/>
</dbReference>
<keyword evidence="2" id="KW-0436">Ligase</keyword>
<dbReference type="CDD" id="cd03109">
    <property type="entry name" value="DTBS"/>
    <property type="match status" value="1"/>
</dbReference>
<feature type="binding site" evidence="2">
    <location>
        <position position="23"/>
    </location>
    <ligand>
        <name>Mg(2+)</name>
        <dbReference type="ChEBI" id="CHEBI:18420"/>
    </ligand>
</feature>
<evidence type="ECO:0000256" key="2">
    <source>
        <dbReference type="HAMAP-Rule" id="MF_00336"/>
    </source>
</evidence>
<dbReference type="Pfam" id="PF13500">
    <property type="entry name" value="AAA_26"/>
    <property type="match status" value="1"/>
</dbReference>
<gene>
    <name evidence="2 3" type="primary">bioD</name>
    <name evidence="3" type="ORF">GCM10022212_08850</name>
</gene>
<name>A0ABP7STP8_9BURK</name>
<keyword evidence="1 2" id="KW-0093">Biotin biosynthesis</keyword>
<keyword evidence="2" id="KW-0963">Cytoplasm</keyword>
<reference evidence="4" key="1">
    <citation type="journal article" date="2019" name="Int. J. Syst. Evol. Microbiol.">
        <title>The Global Catalogue of Microorganisms (GCM) 10K type strain sequencing project: providing services to taxonomists for standard genome sequencing and annotation.</title>
        <authorList>
            <consortium name="The Broad Institute Genomics Platform"/>
            <consortium name="The Broad Institute Genome Sequencing Center for Infectious Disease"/>
            <person name="Wu L."/>
            <person name="Ma J."/>
        </authorList>
    </citation>
    <scope>NUCLEOTIDE SEQUENCE [LARGE SCALE GENOMIC DNA]</scope>
    <source>
        <strain evidence="4">JCM 16673</strain>
    </source>
</reference>
<comment type="cofactor">
    <cofactor evidence="2">
        <name>Mg(2+)</name>
        <dbReference type="ChEBI" id="CHEBI:18420"/>
    </cofactor>
</comment>
<feature type="binding site" evidence="2">
    <location>
        <begin position="122"/>
        <end position="125"/>
    </location>
    <ligand>
        <name>ATP</name>
        <dbReference type="ChEBI" id="CHEBI:30616"/>
    </ligand>
</feature>
<keyword evidence="2" id="KW-0460">Magnesium</keyword>
<evidence type="ECO:0000313" key="3">
    <source>
        <dbReference type="EMBL" id="GAA4016051.1"/>
    </source>
</evidence>
<comment type="catalytic activity">
    <reaction evidence="2">
        <text>(7R,8S)-7,8-diammoniononanoate + CO2 + ATP = (4R,5S)-dethiobiotin + ADP + phosphate + 3 H(+)</text>
        <dbReference type="Rhea" id="RHEA:15805"/>
        <dbReference type="ChEBI" id="CHEBI:15378"/>
        <dbReference type="ChEBI" id="CHEBI:16526"/>
        <dbReference type="ChEBI" id="CHEBI:30616"/>
        <dbReference type="ChEBI" id="CHEBI:43474"/>
        <dbReference type="ChEBI" id="CHEBI:149469"/>
        <dbReference type="ChEBI" id="CHEBI:149473"/>
        <dbReference type="ChEBI" id="CHEBI:456216"/>
        <dbReference type="EC" id="6.3.3.3"/>
    </reaction>
</comment>
<keyword evidence="4" id="KW-1185">Reference proteome</keyword>
<keyword evidence="2" id="KW-0547">Nucleotide-binding</keyword>
<organism evidence="3 4">
    <name type="scientific">Actimicrobium antarcticum</name>
    <dbReference type="NCBI Taxonomy" id="1051899"/>
    <lineage>
        <taxon>Bacteria</taxon>
        <taxon>Pseudomonadati</taxon>
        <taxon>Pseudomonadota</taxon>
        <taxon>Betaproteobacteria</taxon>
        <taxon>Burkholderiales</taxon>
        <taxon>Oxalobacteraceae</taxon>
        <taxon>Actimicrobium</taxon>
    </lineage>
</organism>
<feature type="active site" evidence="2">
    <location>
        <position position="44"/>
    </location>
</feature>
<comment type="caution">
    <text evidence="2">Lacks conserved residue(s) required for the propagation of feature annotation.</text>
</comment>
<evidence type="ECO:0000313" key="4">
    <source>
        <dbReference type="Proteomes" id="UP001501353"/>
    </source>
</evidence>
<dbReference type="EC" id="6.3.3.3" evidence="2"/>
<proteinExistence type="inferred from homology"/>
<dbReference type="InterPro" id="IPR027417">
    <property type="entry name" value="P-loop_NTPase"/>
</dbReference>
<feature type="binding site" evidence="2">
    <location>
        <begin position="182"/>
        <end position="183"/>
    </location>
    <ligand>
        <name>ATP</name>
        <dbReference type="ChEBI" id="CHEBI:30616"/>
    </ligand>
</feature>
<accession>A0ABP7STP8</accession>
<feature type="binding site" evidence="2">
    <location>
        <begin position="211"/>
        <end position="213"/>
    </location>
    <ligand>
        <name>ATP</name>
        <dbReference type="ChEBI" id="CHEBI:30616"/>
    </ligand>
</feature>
<feature type="binding site" evidence="2">
    <location>
        <position position="61"/>
    </location>
    <ligand>
        <name>ATP</name>
        <dbReference type="ChEBI" id="CHEBI:30616"/>
    </ligand>
</feature>
<dbReference type="RefSeq" id="WP_344762029.1">
    <property type="nucleotide sequence ID" value="NZ_BAAAZE010000005.1"/>
</dbReference>
<comment type="function">
    <text evidence="2">Catalyzes a mechanistically unusual reaction, the ATP-dependent insertion of CO2 between the N7 and N8 nitrogen atoms of 7,8-diaminopelargonic acid (DAPA, also called 7,8-diammoniononanoate) to form a ureido ring.</text>
</comment>
<comment type="similarity">
    <text evidence="2">Belongs to the dethiobiotin synthetase family.</text>
</comment>
<dbReference type="PANTHER" id="PTHR43210">
    <property type="entry name" value="DETHIOBIOTIN SYNTHETASE"/>
    <property type="match status" value="1"/>
</dbReference>
<sequence length="246" mass="25588">MSAPSVLRFSCFVTGTDTGIGKTIISAALLHLLARRGLRAVGMKPIAAGAAMIDGRLINDDAELLGMASNLAPPIALTTPYLLREAAAPHIAARLDDVTISIEHILACHAQLVEMADAVVVEGVGGFCVPLCVSTDTADLAQRLNLPVILVVGMRLGCLSHALLTAQAITARGLTLVGWVANMIDPAMEHATDNIAALTDRLAAPLLGIVPNLAGISAATASVHLDGPALDQLLTRYYRVRQTGLP</sequence>
<comment type="subcellular location">
    <subcellularLocation>
        <location evidence="2">Cytoplasm</location>
    </subcellularLocation>
</comment>
<comment type="caution">
    <text evidence="3">The sequence shown here is derived from an EMBL/GenBank/DDBJ whole genome shotgun (WGS) entry which is preliminary data.</text>
</comment>
<dbReference type="Proteomes" id="UP001501353">
    <property type="component" value="Unassembled WGS sequence"/>
</dbReference>
<feature type="binding site" evidence="2">
    <location>
        <position position="61"/>
    </location>
    <ligand>
        <name>Mg(2+)</name>
        <dbReference type="ChEBI" id="CHEBI:18420"/>
    </ligand>
</feature>
<protein>
    <recommendedName>
        <fullName evidence="2">ATP-dependent dethiobiotin synthetase BioD</fullName>
        <ecNumber evidence="2">6.3.3.3</ecNumber>
    </recommendedName>
    <alternativeName>
        <fullName evidence="2">DTB synthetase</fullName>
        <shortName evidence="2">DTBS</shortName>
    </alternativeName>
    <alternativeName>
        <fullName evidence="2">Dethiobiotin synthase</fullName>
    </alternativeName>
</protein>
<feature type="binding site" evidence="2">
    <location>
        <position position="122"/>
    </location>
    <ligand>
        <name>Mg(2+)</name>
        <dbReference type="ChEBI" id="CHEBI:18420"/>
    </ligand>
</feature>
<dbReference type="NCBIfam" id="TIGR00347">
    <property type="entry name" value="bioD"/>
    <property type="match status" value="1"/>
</dbReference>
<dbReference type="HAMAP" id="MF_00336">
    <property type="entry name" value="BioD"/>
    <property type="match status" value="1"/>
</dbReference>
<dbReference type="PANTHER" id="PTHR43210:SF5">
    <property type="entry name" value="DETHIOBIOTIN SYNTHETASE"/>
    <property type="match status" value="1"/>
</dbReference>
<dbReference type="SUPFAM" id="SSF52540">
    <property type="entry name" value="P-loop containing nucleoside triphosphate hydrolases"/>
    <property type="match status" value="1"/>
</dbReference>
<keyword evidence="2" id="KW-0479">Metal-binding</keyword>
<feature type="binding site" evidence="2">
    <location>
        <begin position="19"/>
        <end position="24"/>
    </location>
    <ligand>
        <name>ATP</name>
        <dbReference type="ChEBI" id="CHEBI:30616"/>
    </ligand>
</feature>
<comment type="subunit">
    <text evidence="2">Homodimer.</text>
</comment>
<comment type="pathway">
    <text evidence="2">Cofactor biosynthesis; biotin biosynthesis; biotin from 7,8-diaminononanoate: step 1/2.</text>
</comment>
<keyword evidence="2" id="KW-0067">ATP-binding</keyword>
<dbReference type="PIRSF" id="PIRSF006755">
    <property type="entry name" value="DTB_synth"/>
    <property type="match status" value="1"/>
</dbReference>
<evidence type="ECO:0000256" key="1">
    <source>
        <dbReference type="ARBA" id="ARBA00022756"/>
    </source>
</evidence>
<dbReference type="InterPro" id="IPR004472">
    <property type="entry name" value="DTB_synth_BioD"/>
</dbReference>
<dbReference type="Gene3D" id="3.40.50.300">
    <property type="entry name" value="P-loop containing nucleotide triphosphate hydrolases"/>
    <property type="match status" value="1"/>
</dbReference>